<keyword evidence="2" id="KW-1185">Reference proteome</keyword>
<proteinExistence type="predicted"/>
<gene>
    <name evidence="1" type="ORF">LACBIDRAFT_323994</name>
</gene>
<organism evidence="2">
    <name type="scientific">Laccaria bicolor (strain S238N-H82 / ATCC MYA-4686)</name>
    <name type="common">Bicoloured deceiver</name>
    <name type="synonym">Laccaria laccata var. bicolor</name>
    <dbReference type="NCBI Taxonomy" id="486041"/>
    <lineage>
        <taxon>Eukaryota</taxon>
        <taxon>Fungi</taxon>
        <taxon>Dikarya</taxon>
        <taxon>Basidiomycota</taxon>
        <taxon>Agaricomycotina</taxon>
        <taxon>Agaricomycetes</taxon>
        <taxon>Agaricomycetidae</taxon>
        <taxon>Agaricales</taxon>
        <taxon>Agaricineae</taxon>
        <taxon>Hydnangiaceae</taxon>
        <taxon>Laccaria</taxon>
    </lineage>
</organism>
<dbReference type="Proteomes" id="UP000001194">
    <property type="component" value="Unassembled WGS sequence"/>
</dbReference>
<protein>
    <submittedName>
        <fullName evidence="1">Predicted protein</fullName>
    </submittedName>
</protein>
<accession>B0D0A9</accession>
<dbReference type="OrthoDB" id="3364141at2759"/>
<dbReference type="KEGG" id="lbc:LACBIDRAFT_323994"/>
<reference evidence="1 2" key="1">
    <citation type="journal article" date="2008" name="Nature">
        <title>The genome of Laccaria bicolor provides insights into mycorrhizal symbiosis.</title>
        <authorList>
            <person name="Martin F."/>
            <person name="Aerts A."/>
            <person name="Ahren D."/>
            <person name="Brun A."/>
            <person name="Danchin E.G.J."/>
            <person name="Duchaussoy F."/>
            <person name="Gibon J."/>
            <person name="Kohler A."/>
            <person name="Lindquist E."/>
            <person name="Pereda V."/>
            <person name="Salamov A."/>
            <person name="Shapiro H.J."/>
            <person name="Wuyts J."/>
            <person name="Blaudez D."/>
            <person name="Buee M."/>
            <person name="Brokstein P."/>
            <person name="Canbaeck B."/>
            <person name="Cohen D."/>
            <person name="Courty P.E."/>
            <person name="Coutinho P.M."/>
            <person name="Delaruelle C."/>
            <person name="Detter J.C."/>
            <person name="Deveau A."/>
            <person name="DiFazio S."/>
            <person name="Duplessis S."/>
            <person name="Fraissinet-Tachet L."/>
            <person name="Lucic E."/>
            <person name="Frey-Klett P."/>
            <person name="Fourrey C."/>
            <person name="Feussner I."/>
            <person name="Gay G."/>
            <person name="Grimwood J."/>
            <person name="Hoegger P.J."/>
            <person name="Jain P."/>
            <person name="Kilaru S."/>
            <person name="Labbe J."/>
            <person name="Lin Y.C."/>
            <person name="Legue V."/>
            <person name="Le Tacon F."/>
            <person name="Marmeisse R."/>
            <person name="Melayah D."/>
            <person name="Montanini B."/>
            <person name="Muratet M."/>
            <person name="Nehls U."/>
            <person name="Niculita-Hirzel H."/>
            <person name="Oudot-Le Secq M.P."/>
            <person name="Peter M."/>
            <person name="Quesneville H."/>
            <person name="Rajashekar B."/>
            <person name="Reich M."/>
            <person name="Rouhier N."/>
            <person name="Schmutz J."/>
            <person name="Yin T."/>
            <person name="Chalot M."/>
            <person name="Henrissat B."/>
            <person name="Kuees U."/>
            <person name="Lucas S."/>
            <person name="Van de Peer Y."/>
            <person name="Podila G.K."/>
            <person name="Polle A."/>
            <person name="Pukkila P.J."/>
            <person name="Richardson P.M."/>
            <person name="Rouze P."/>
            <person name="Sanders I.R."/>
            <person name="Stajich J.E."/>
            <person name="Tunlid A."/>
            <person name="Tuskan G."/>
            <person name="Grigoriev I.V."/>
        </authorList>
    </citation>
    <scope>NUCLEOTIDE SEQUENCE [LARGE SCALE GENOMIC DNA]</scope>
    <source>
        <strain evidence="2">S238N-H82 / ATCC MYA-4686</strain>
    </source>
</reference>
<dbReference type="GeneID" id="6072949"/>
<evidence type="ECO:0000313" key="1">
    <source>
        <dbReference type="EMBL" id="EDR11799.1"/>
    </source>
</evidence>
<sequence>MADDEQLDAAALIDRHSLPWDEQRQGSIDIRPPCNDKFPSVCKLLQKFQRRKKVTFVVDRGSHKARLRADFRSPVSEQRTSASCIPYFIETHLQASGKRSSSFIVDANTTTHTICSLQEMAAYQHWTSSVPLRHPWFDAQTTKRKHLDDAVDGTETDVRSSKKPRCSVLERGFANLSLDNGALTNVNDAGYSTMEDITLPLNVLPPSSDLQPFQIIRPSSIEEPDIKMESSWSEPEPDRIIVTDLDGFTEEDEGEGSLKKGGELDEAPSLHICINPTLLDHIWRDGLKRFPQAPTQALVLYQPLLQQEGSKEDDAMDVEA</sequence>
<dbReference type="RefSeq" id="XP_001877696.1">
    <property type="nucleotide sequence ID" value="XM_001877661.1"/>
</dbReference>
<dbReference type="EMBL" id="DS547095">
    <property type="protein sequence ID" value="EDR11799.1"/>
    <property type="molecule type" value="Genomic_DNA"/>
</dbReference>
<dbReference type="STRING" id="486041.B0D0A9"/>
<evidence type="ECO:0000313" key="2">
    <source>
        <dbReference type="Proteomes" id="UP000001194"/>
    </source>
</evidence>
<dbReference type="InParanoid" id="B0D0A9"/>
<dbReference type="AlphaFoldDB" id="B0D0A9"/>
<dbReference type="HOGENOM" id="CLU_075350_1_0_1"/>
<name>B0D0A9_LACBS</name>